<dbReference type="Proteomes" id="UP000000702">
    <property type="component" value="Unassembled WGS sequence"/>
</dbReference>
<dbReference type="AlphaFoldDB" id="F9WA12"/>
<reference evidence="2" key="1">
    <citation type="submission" date="2011-07" db="EMBL/GenBank/DDBJ databases">
        <title>Divergent evolution of antigenic variation in African trypanosomes.</title>
        <authorList>
            <person name="Jackson A.P."/>
            <person name="Berry A."/>
            <person name="Allison H.C."/>
            <person name="Burton P."/>
            <person name="Anderson J."/>
            <person name="Aslett M."/>
            <person name="Brown R."/>
            <person name="Corton N."/>
            <person name="Harris D."/>
            <person name="Hauser H."/>
            <person name="Gamble J."/>
            <person name="Gilderthorp R."/>
            <person name="McQuillan J."/>
            <person name="Quail M.A."/>
            <person name="Sanders M."/>
            <person name="Van Tonder A."/>
            <person name="Ginger M.L."/>
            <person name="Donelson J.E."/>
            <person name="Field M.C."/>
            <person name="Barry J.D."/>
            <person name="Berriman M."/>
            <person name="Hertz-Fowler C."/>
        </authorList>
    </citation>
    <scope>NUCLEOTIDE SEQUENCE [LARGE SCALE GENOMIC DNA]</scope>
    <source>
        <strain evidence="2">IL3000</strain>
    </source>
</reference>
<protein>
    <submittedName>
        <fullName evidence="1">Uncharacterized protein</fullName>
    </submittedName>
</protein>
<name>F9WA12_TRYCI</name>
<proteinExistence type="predicted"/>
<sequence>MPLRKTRSCHGVIWHRALVRPPGLSTGPPHITAPSPVELCHLNGSCGMRSQPPHPHWKPTTTEQGMARVVENFPSPAGAPRHFPLLNGRAAVRRLSGWKGRSSITFLKTLAHSILRHGHLPHHKPTGFMII</sequence>
<evidence type="ECO:0000313" key="2">
    <source>
        <dbReference type="Proteomes" id="UP000000702"/>
    </source>
</evidence>
<accession>F9WA12</accession>
<dbReference type="EMBL" id="CAEQ01001371">
    <property type="protein sequence ID" value="CCD14067.1"/>
    <property type="molecule type" value="Genomic_DNA"/>
</dbReference>
<organism evidence="1 2">
    <name type="scientific">Trypanosoma congolense (strain IL3000)</name>
    <dbReference type="NCBI Taxonomy" id="1068625"/>
    <lineage>
        <taxon>Eukaryota</taxon>
        <taxon>Discoba</taxon>
        <taxon>Euglenozoa</taxon>
        <taxon>Kinetoplastea</taxon>
        <taxon>Metakinetoplastina</taxon>
        <taxon>Trypanosomatida</taxon>
        <taxon>Trypanosomatidae</taxon>
        <taxon>Trypanosoma</taxon>
        <taxon>Nannomonas</taxon>
    </lineage>
</organism>
<gene>
    <name evidence="1" type="ORF">TCIL3000_0_47350</name>
</gene>
<comment type="caution">
    <text evidence="1">The sequence shown here is derived from an EMBL/GenBank/DDBJ whole genome shotgun (WGS) entry which is preliminary data.</text>
</comment>
<evidence type="ECO:0000313" key="1">
    <source>
        <dbReference type="EMBL" id="CCD14067.1"/>
    </source>
</evidence>
<keyword evidence="2" id="KW-1185">Reference proteome</keyword>
<reference evidence="1 2" key="2">
    <citation type="journal article" date="2012" name="Proc. Natl. Acad. Sci. U.S.A.">
        <title>Antigenic diversity is generated by distinct evolutionary mechanisms in African trypanosome species.</title>
        <authorList>
            <person name="Jackson A.P."/>
            <person name="Berry A."/>
            <person name="Aslett M."/>
            <person name="Allison H.C."/>
            <person name="Burton P."/>
            <person name="Vavrova-Anderson J."/>
            <person name="Brown R."/>
            <person name="Browne H."/>
            <person name="Corton N."/>
            <person name="Hauser H."/>
            <person name="Gamble J."/>
            <person name="Gilderthorp R."/>
            <person name="Marcello L."/>
            <person name="McQuillan J."/>
            <person name="Otto T.D."/>
            <person name="Quail M.A."/>
            <person name="Sanders M.J."/>
            <person name="van Tonder A."/>
            <person name="Ginger M.L."/>
            <person name="Field M.C."/>
            <person name="Barry J.D."/>
            <person name="Hertz-Fowler C."/>
            <person name="Berriman M."/>
        </authorList>
    </citation>
    <scope>NUCLEOTIDE SEQUENCE [LARGE SCALE GENOMIC DNA]</scope>
    <source>
        <strain evidence="1 2">IL3000</strain>
    </source>
</reference>